<name>A0A5N6BPK1_9ACTN</name>
<dbReference type="SUPFAM" id="SSF51735">
    <property type="entry name" value="NAD(P)-binding Rossmann-fold domains"/>
    <property type="match status" value="1"/>
</dbReference>
<organism evidence="4 5">
    <name type="scientific">Microbispora catharanthi</name>
    <dbReference type="NCBI Taxonomy" id="1712871"/>
    <lineage>
        <taxon>Bacteria</taxon>
        <taxon>Bacillati</taxon>
        <taxon>Actinomycetota</taxon>
        <taxon>Actinomycetes</taxon>
        <taxon>Streptosporangiales</taxon>
        <taxon>Streptosporangiaceae</taxon>
        <taxon>Microbispora</taxon>
    </lineage>
</organism>
<evidence type="ECO:0000313" key="4">
    <source>
        <dbReference type="EMBL" id="KAB8181869.1"/>
    </source>
</evidence>
<dbReference type="Proteomes" id="UP000313066">
    <property type="component" value="Unassembled WGS sequence"/>
</dbReference>
<dbReference type="AlphaFoldDB" id="A0A5N6BPK1"/>
<sequence>MTRVLVTGGGGFLGEAVCRRLAARGDTVHALQRHHSPALAALGVTQHLADIRDRAAVLAAVAACEAVVHCAAKAGVHGRDRDYEEINVTGTRNVLDACARHGARLVHTSSPSVVHDGRDLEGVDESVPYARRFPAAYPRTKAEAERLVLAGATAGRVTAVALRPHLIWGPGDPHFLPRLVAHRRLLWLLGETDKTIDTVYIDNAADAHLLALDRLRPGSPPAGRAYFITQGEPCGFGEWLNLLLRAAGLPPVTRRAPVGPVLRAARLLEQARRLPWLRHLPPLMFLVEQSSTAHWFDISAARRELGYEPRVSMAEGLARLTAHLSAQNTAEITR</sequence>
<dbReference type="InterPro" id="IPR050177">
    <property type="entry name" value="Lipid_A_modif_metabolic_enz"/>
</dbReference>
<protein>
    <submittedName>
        <fullName evidence="4">NAD-dependent epimerase/dehydratase family protein</fullName>
    </submittedName>
</protein>
<feature type="domain" description="3-beta hydroxysteroid dehydrogenase/isomerase" evidence="3">
    <location>
        <begin position="5"/>
        <end position="250"/>
    </location>
</feature>
<comment type="similarity">
    <text evidence="1">Belongs to the 3-beta-HSD family.</text>
</comment>
<proteinExistence type="inferred from homology"/>
<dbReference type="Gene3D" id="3.40.50.720">
    <property type="entry name" value="NAD(P)-binding Rossmann-like Domain"/>
    <property type="match status" value="1"/>
</dbReference>
<dbReference type="InterPro" id="IPR036291">
    <property type="entry name" value="NAD(P)-bd_dom_sf"/>
</dbReference>
<accession>A0A5N6BPK1</accession>
<evidence type="ECO:0000256" key="1">
    <source>
        <dbReference type="ARBA" id="ARBA00009219"/>
    </source>
</evidence>
<evidence type="ECO:0000313" key="5">
    <source>
        <dbReference type="Proteomes" id="UP000313066"/>
    </source>
</evidence>
<dbReference type="PANTHER" id="PTHR43245">
    <property type="entry name" value="BIFUNCTIONAL POLYMYXIN RESISTANCE PROTEIN ARNA"/>
    <property type="match status" value="1"/>
</dbReference>
<dbReference type="InterPro" id="IPR002225">
    <property type="entry name" value="3Beta_OHSteriod_DH/Estase"/>
</dbReference>
<reference evidence="4 5" key="1">
    <citation type="submission" date="2019-10" db="EMBL/GenBank/DDBJ databases">
        <title>Nonomuraea sp. nov., isolated from Phyllanthus amarus.</title>
        <authorList>
            <person name="Klykleung N."/>
            <person name="Tanasupawat S."/>
        </authorList>
    </citation>
    <scope>NUCLEOTIDE SEQUENCE [LARGE SCALE GENOMIC DNA]</scope>
    <source>
        <strain evidence="4 5">CR1-09</strain>
    </source>
</reference>
<dbReference type="Pfam" id="PF01073">
    <property type="entry name" value="3Beta_HSD"/>
    <property type="match status" value="1"/>
</dbReference>
<keyword evidence="5" id="KW-1185">Reference proteome</keyword>
<comment type="caution">
    <text evidence="4">The sequence shown here is derived from an EMBL/GenBank/DDBJ whole genome shotgun (WGS) entry which is preliminary data.</text>
</comment>
<dbReference type="GO" id="GO:0006694">
    <property type="term" value="P:steroid biosynthetic process"/>
    <property type="evidence" value="ECO:0007669"/>
    <property type="project" value="InterPro"/>
</dbReference>
<dbReference type="EMBL" id="VDMA02000015">
    <property type="protein sequence ID" value="KAB8181869.1"/>
    <property type="molecule type" value="Genomic_DNA"/>
</dbReference>
<evidence type="ECO:0000256" key="2">
    <source>
        <dbReference type="ARBA" id="ARBA00023002"/>
    </source>
</evidence>
<gene>
    <name evidence="4" type="ORF">FH610_025820</name>
</gene>
<dbReference type="GO" id="GO:0016616">
    <property type="term" value="F:oxidoreductase activity, acting on the CH-OH group of donors, NAD or NADP as acceptor"/>
    <property type="evidence" value="ECO:0007669"/>
    <property type="project" value="InterPro"/>
</dbReference>
<evidence type="ECO:0000259" key="3">
    <source>
        <dbReference type="Pfam" id="PF01073"/>
    </source>
</evidence>
<dbReference type="RefSeq" id="WP_139577427.1">
    <property type="nucleotide sequence ID" value="NZ_VDMA02000015.1"/>
</dbReference>
<dbReference type="PANTHER" id="PTHR43245:SF51">
    <property type="entry name" value="SHORT CHAIN DEHYDROGENASE_REDUCTASE FAMILY 42E, MEMBER 2"/>
    <property type="match status" value="1"/>
</dbReference>
<keyword evidence="2" id="KW-0560">Oxidoreductase</keyword>